<dbReference type="AlphaFoldDB" id="A0A411EAF9"/>
<protein>
    <submittedName>
        <fullName evidence="2">Uncharacterized protein</fullName>
    </submittedName>
</protein>
<gene>
    <name evidence="2" type="ORF">EQY75_08200</name>
</gene>
<evidence type="ECO:0000313" key="2">
    <source>
        <dbReference type="EMBL" id="QBA64504.1"/>
    </source>
</evidence>
<keyword evidence="3" id="KW-1185">Reference proteome</keyword>
<evidence type="ECO:0000313" key="3">
    <source>
        <dbReference type="Proteomes" id="UP000290889"/>
    </source>
</evidence>
<reference evidence="2 3" key="1">
    <citation type="submission" date="2019-01" db="EMBL/GenBank/DDBJ databases">
        <title>Muriicola soli sp. nov., isolated from soil.</title>
        <authorList>
            <person name="Kang H.J."/>
            <person name="Kim S.B."/>
        </authorList>
    </citation>
    <scope>NUCLEOTIDE SEQUENCE [LARGE SCALE GENOMIC DNA]</scope>
    <source>
        <strain evidence="2 3">MMS17-SY002</strain>
    </source>
</reference>
<feature type="transmembrane region" description="Helical" evidence="1">
    <location>
        <begin position="18"/>
        <end position="41"/>
    </location>
</feature>
<dbReference type="EMBL" id="CP035544">
    <property type="protein sequence ID" value="QBA64504.1"/>
    <property type="molecule type" value="Genomic_DNA"/>
</dbReference>
<organism evidence="2 3">
    <name type="scientific">Muriicola soli</name>
    <dbReference type="NCBI Taxonomy" id="2507538"/>
    <lineage>
        <taxon>Bacteria</taxon>
        <taxon>Pseudomonadati</taxon>
        <taxon>Bacteroidota</taxon>
        <taxon>Flavobacteriia</taxon>
        <taxon>Flavobacteriales</taxon>
        <taxon>Flavobacteriaceae</taxon>
        <taxon>Muriicola</taxon>
    </lineage>
</organism>
<name>A0A411EAF9_9FLAO</name>
<keyword evidence="1" id="KW-1133">Transmembrane helix</keyword>
<keyword evidence="1" id="KW-0812">Transmembrane</keyword>
<proteinExistence type="predicted"/>
<feature type="transmembrane region" description="Helical" evidence="1">
    <location>
        <begin position="53"/>
        <end position="72"/>
    </location>
</feature>
<accession>A0A411EAF9</accession>
<dbReference type="Proteomes" id="UP000290889">
    <property type="component" value="Chromosome"/>
</dbReference>
<dbReference type="RefSeq" id="WP_129604774.1">
    <property type="nucleotide sequence ID" value="NZ_CP035544.1"/>
</dbReference>
<dbReference type="OrthoDB" id="582675at2"/>
<evidence type="ECO:0000256" key="1">
    <source>
        <dbReference type="SAM" id="Phobius"/>
    </source>
</evidence>
<dbReference type="KEGG" id="mur:EQY75_08200"/>
<dbReference type="InterPro" id="IPR046139">
    <property type="entry name" value="DUF6141"/>
</dbReference>
<keyword evidence="1" id="KW-0472">Membrane</keyword>
<sequence length="165" mass="19367">MVQNQEVLFKEEQRFSQWLIWIIVLLCLSIPTYGIIQQIILKKPFGDNPMPDFALIILFFGMLLLCLLLGLMKLRTLITREHIHIRFIPLANKRITWREIKEANIVKYSPMIGYGLRIWTPYGTVYNVKGTKGLALILKNGKKVMVGTQRFREMEEIAQRMMKKV</sequence>
<dbReference type="Pfam" id="PF19638">
    <property type="entry name" value="DUF6141"/>
    <property type="match status" value="1"/>
</dbReference>